<evidence type="ECO:0000313" key="1">
    <source>
        <dbReference type="EMBL" id="QHS80739.1"/>
    </source>
</evidence>
<organism evidence="1">
    <name type="scientific">viral metagenome</name>
    <dbReference type="NCBI Taxonomy" id="1070528"/>
    <lineage>
        <taxon>unclassified sequences</taxon>
        <taxon>metagenomes</taxon>
        <taxon>organismal metagenomes</taxon>
    </lineage>
</organism>
<dbReference type="AlphaFoldDB" id="A0A6C0ALR4"/>
<dbReference type="EMBL" id="MN740717">
    <property type="protein sequence ID" value="QHS80739.1"/>
    <property type="molecule type" value="Genomic_DNA"/>
</dbReference>
<proteinExistence type="predicted"/>
<sequence>MSAKLNTSPEITGLDSKSLGELNDLNRLGKQSKIDNIESQPMFKTGNLIETKAYSDVEANVETNNLTGLPYDVSHMNMIPFFGGSIKQNIETFSNESLLENRSGKSSTFKHKQEIHSLYDKTPENIYGNPAFTTQVNTDRYIPSLYRQNERPVEQQYIAAPISGTVENPLNPKLGSKTVDELRVLNNPKETYKGRTIAGQLGIVRGVEGEVVKRRPDTYYEQETPDKLFRGPGAHLETTMDKDYTTNFKGSSRQDYNMEYYGGANNSQLIKTKQRLGNIDNSSELSLSLFQNPKRQNFEADYIRNVSGNITDKKVDDYGKSGLTIYESERTTTEEQTHLLNAQRKEFGVSIGPQDEFKTTLKQNTMLYDNFGNVKTTFDTGKSSAYESGIAGVDAKVTQKQSLIDNKYLGNIEKERGMGYIVTKYDARTTGKEMLTKDSELKDQKSGPQFFQTASGKVSQADLKSTQNMLFKEREDRRPKMNVNINPVIPSKELLGSVIQFRNDDETVDKVSSQRLDPTILNQLNDNPFIIKK</sequence>
<name>A0A6C0ALR4_9ZZZZ</name>
<accession>A0A6C0ALR4</accession>
<reference evidence="1" key="1">
    <citation type="journal article" date="2020" name="Nature">
        <title>Giant virus diversity and host interactions through global metagenomics.</title>
        <authorList>
            <person name="Schulz F."/>
            <person name="Roux S."/>
            <person name="Paez-Espino D."/>
            <person name="Jungbluth S."/>
            <person name="Walsh D.A."/>
            <person name="Denef V.J."/>
            <person name="McMahon K.D."/>
            <person name="Konstantinidis K.T."/>
            <person name="Eloe-Fadrosh E.A."/>
            <person name="Kyrpides N.C."/>
            <person name="Woyke T."/>
        </authorList>
    </citation>
    <scope>NUCLEOTIDE SEQUENCE</scope>
    <source>
        <strain evidence="1">GVMAG-S-1091796-13</strain>
    </source>
</reference>
<protein>
    <submittedName>
        <fullName evidence="1">Uncharacterized protein</fullName>
    </submittedName>
</protein>